<reference evidence="1" key="2">
    <citation type="journal article" date="2015" name="Fish Shellfish Immunol.">
        <title>Early steps in the European eel (Anguilla anguilla)-Vibrio vulnificus interaction in the gills: Role of the RtxA13 toxin.</title>
        <authorList>
            <person name="Callol A."/>
            <person name="Pajuelo D."/>
            <person name="Ebbesson L."/>
            <person name="Teles M."/>
            <person name="MacKenzie S."/>
            <person name="Amaro C."/>
        </authorList>
    </citation>
    <scope>NUCLEOTIDE SEQUENCE</scope>
</reference>
<dbReference type="AlphaFoldDB" id="A0A0E9W0M9"/>
<organism evidence="1">
    <name type="scientific">Anguilla anguilla</name>
    <name type="common">European freshwater eel</name>
    <name type="synonym">Muraena anguilla</name>
    <dbReference type="NCBI Taxonomy" id="7936"/>
    <lineage>
        <taxon>Eukaryota</taxon>
        <taxon>Metazoa</taxon>
        <taxon>Chordata</taxon>
        <taxon>Craniata</taxon>
        <taxon>Vertebrata</taxon>
        <taxon>Euteleostomi</taxon>
        <taxon>Actinopterygii</taxon>
        <taxon>Neopterygii</taxon>
        <taxon>Teleostei</taxon>
        <taxon>Anguilliformes</taxon>
        <taxon>Anguillidae</taxon>
        <taxon>Anguilla</taxon>
    </lineage>
</organism>
<accession>A0A0E9W0M9</accession>
<dbReference type="EMBL" id="GBXM01024648">
    <property type="protein sequence ID" value="JAH83929.1"/>
    <property type="molecule type" value="Transcribed_RNA"/>
</dbReference>
<proteinExistence type="predicted"/>
<protein>
    <submittedName>
        <fullName evidence="1">Uncharacterized protein</fullName>
    </submittedName>
</protein>
<name>A0A0E9W0M9_ANGAN</name>
<reference evidence="1" key="1">
    <citation type="submission" date="2014-11" db="EMBL/GenBank/DDBJ databases">
        <authorList>
            <person name="Amaro Gonzalez C."/>
        </authorList>
    </citation>
    <scope>NUCLEOTIDE SEQUENCE</scope>
</reference>
<evidence type="ECO:0000313" key="1">
    <source>
        <dbReference type="EMBL" id="JAH83929.1"/>
    </source>
</evidence>
<sequence>MSFSLFRIKIIRAFLWPECIVYSGSSGLEL</sequence>